<sequence>MQLTDYTGTFSDGLFPYLWWIIPLAAAAYLSKSMLLKHFFERFAVNTQAQCRLDAEHYHEFRNLDIRSNGRHEQIDYVYVSRFGIFVVAAPGCQGRIFGDSDGAFWREEYHKHKTDFPNPLLKNQMYIQALAKQLELSPRMFYSVVAVTGNCQFQSVMPDNVLDVADFADYIAQYGEEVLDDLEVARIKSALEVNEFDVVFSRTGFDRQAWES</sequence>
<name>A0ABW8Q3J7_9NEIS</name>
<feature type="transmembrane region" description="Helical" evidence="1">
    <location>
        <begin position="14"/>
        <end position="31"/>
    </location>
</feature>
<evidence type="ECO:0000313" key="3">
    <source>
        <dbReference type="EMBL" id="MFK7641665.1"/>
    </source>
</evidence>
<accession>A0ABW8Q3J7</accession>
<keyword evidence="4" id="KW-1185">Reference proteome</keyword>
<keyword evidence="1" id="KW-1133">Transmembrane helix</keyword>
<evidence type="ECO:0000259" key="2">
    <source>
        <dbReference type="PROSITE" id="PS50965"/>
    </source>
</evidence>
<feature type="domain" description="NERD" evidence="2">
    <location>
        <begin position="37"/>
        <end position="154"/>
    </location>
</feature>
<keyword evidence="1" id="KW-0472">Membrane</keyword>
<dbReference type="RefSeq" id="WP_405385614.1">
    <property type="nucleotide sequence ID" value="NZ_JBJGEB010000003.1"/>
</dbReference>
<protein>
    <submittedName>
        <fullName evidence="3">Nuclease-related domain-containing protein</fullName>
    </submittedName>
</protein>
<dbReference type="Proteomes" id="UP001621964">
    <property type="component" value="Unassembled WGS sequence"/>
</dbReference>
<gene>
    <name evidence="3" type="ORF">ACI43T_04020</name>
</gene>
<comment type="caution">
    <text evidence="3">The sequence shown here is derived from an EMBL/GenBank/DDBJ whole genome shotgun (WGS) entry which is preliminary data.</text>
</comment>
<dbReference type="EMBL" id="JBJGEB010000003">
    <property type="protein sequence ID" value="MFK7641665.1"/>
    <property type="molecule type" value="Genomic_DNA"/>
</dbReference>
<proteinExistence type="predicted"/>
<evidence type="ECO:0000256" key="1">
    <source>
        <dbReference type="SAM" id="Phobius"/>
    </source>
</evidence>
<dbReference type="Pfam" id="PF08378">
    <property type="entry name" value="NERD"/>
    <property type="match status" value="1"/>
</dbReference>
<evidence type="ECO:0000313" key="4">
    <source>
        <dbReference type="Proteomes" id="UP001621964"/>
    </source>
</evidence>
<dbReference type="PROSITE" id="PS50965">
    <property type="entry name" value="NERD"/>
    <property type="match status" value="1"/>
</dbReference>
<keyword evidence="1" id="KW-0812">Transmembrane</keyword>
<dbReference type="InterPro" id="IPR011528">
    <property type="entry name" value="NERD"/>
</dbReference>
<organism evidence="3 4">
    <name type="scientific">Neisseria oralis</name>
    <dbReference type="NCBI Taxonomy" id="1107316"/>
    <lineage>
        <taxon>Bacteria</taxon>
        <taxon>Pseudomonadati</taxon>
        <taxon>Pseudomonadota</taxon>
        <taxon>Betaproteobacteria</taxon>
        <taxon>Neisseriales</taxon>
        <taxon>Neisseriaceae</taxon>
        <taxon>Neisseria</taxon>
    </lineage>
</organism>
<reference evidence="3 4" key="1">
    <citation type="submission" date="2024-11" db="EMBL/GenBank/DDBJ databases">
        <authorList>
            <person name="Mikucki A.G."/>
            <person name="Kahler C.M."/>
        </authorList>
    </citation>
    <scope>NUCLEOTIDE SEQUENCE [LARGE SCALE GENOMIC DNA]</scope>
    <source>
        <strain evidence="3 4">EXNM717</strain>
    </source>
</reference>